<keyword evidence="2" id="KW-1185">Reference proteome</keyword>
<gene>
    <name evidence="1" type="ORF">HK100_010491</name>
</gene>
<accession>A0AAD5SNY5</accession>
<dbReference type="AlphaFoldDB" id="A0AAD5SNY5"/>
<dbReference type="Proteomes" id="UP001211907">
    <property type="component" value="Unassembled WGS sequence"/>
</dbReference>
<evidence type="ECO:0000313" key="2">
    <source>
        <dbReference type="Proteomes" id="UP001211907"/>
    </source>
</evidence>
<organism evidence="1 2">
    <name type="scientific">Physocladia obscura</name>
    <dbReference type="NCBI Taxonomy" id="109957"/>
    <lineage>
        <taxon>Eukaryota</taxon>
        <taxon>Fungi</taxon>
        <taxon>Fungi incertae sedis</taxon>
        <taxon>Chytridiomycota</taxon>
        <taxon>Chytridiomycota incertae sedis</taxon>
        <taxon>Chytridiomycetes</taxon>
        <taxon>Chytridiales</taxon>
        <taxon>Chytriomycetaceae</taxon>
        <taxon>Physocladia</taxon>
    </lineage>
</organism>
<proteinExistence type="predicted"/>
<dbReference type="EMBL" id="JADGJH010005806">
    <property type="protein sequence ID" value="KAJ3079194.1"/>
    <property type="molecule type" value="Genomic_DNA"/>
</dbReference>
<reference evidence="1" key="1">
    <citation type="submission" date="2020-05" db="EMBL/GenBank/DDBJ databases">
        <title>Phylogenomic resolution of chytrid fungi.</title>
        <authorList>
            <person name="Stajich J.E."/>
            <person name="Amses K."/>
            <person name="Simmons R."/>
            <person name="Seto K."/>
            <person name="Myers J."/>
            <person name="Bonds A."/>
            <person name="Quandt C.A."/>
            <person name="Barry K."/>
            <person name="Liu P."/>
            <person name="Grigoriev I."/>
            <person name="Longcore J.E."/>
            <person name="James T.Y."/>
        </authorList>
    </citation>
    <scope>NUCLEOTIDE SEQUENCE</scope>
    <source>
        <strain evidence="1">JEL0513</strain>
    </source>
</reference>
<protein>
    <submittedName>
        <fullName evidence="1">Uncharacterized protein</fullName>
    </submittedName>
</protein>
<comment type="caution">
    <text evidence="1">The sequence shown here is derived from an EMBL/GenBank/DDBJ whole genome shotgun (WGS) entry which is preliminary data.</text>
</comment>
<name>A0AAD5SNY5_9FUNG</name>
<sequence length="97" mass="9402">TWFQLAATGVTATYCPSSSSSIAVTAAAAVAASSSSFYSSQAVTATADSSSSLSTAAVTAANAVGGNVKSDGGVSLIGFYGSWMGVTVGNAFLSLMN</sequence>
<evidence type="ECO:0000313" key="1">
    <source>
        <dbReference type="EMBL" id="KAJ3079194.1"/>
    </source>
</evidence>
<feature type="non-terminal residue" evidence="1">
    <location>
        <position position="1"/>
    </location>
</feature>